<proteinExistence type="predicted"/>
<dbReference type="AlphaFoldDB" id="F8QIA4"/>
<protein>
    <recommendedName>
        <fullName evidence="3">Copia protein</fullName>
    </recommendedName>
</protein>
<dbReference type="InParanoid" id="F8QIA4"/>
<dbReference type="CDD" id="cd09272">
    <property type="entry name" value="RNase_HI_RT_Ty1"/>
    <property type="match status" value="1"/>
</dbReference>
<evidence type="ECO:0000313" key="2">
    <source>
        <dbReference type="Proteomes" id="UP000008063"/>
    </source>
</evidence>
<gene>
    <name evidence="1" type="ORF">SERLA73DRAFT_147924</name>
</gene>
<dbReference type="HOGENOM" id="CLU_001650_6_4_1"/>
<organism evidence="2">
    <name type="scientific">Serpula lacrymans var. lacrymans (strain S7.3)</name>
    <name type="common">Dry rot fungus</name>
    <dbReference type="NCBI Taxonomy" id="936435"/>
    <lineage>
        <taxon>Eukaryota</taxon>
        <taxon>Fungi</taxon>
        <taxon>Dikarya</taxon>
        <taxon>Basidiomycota</taxon>
        <taxon>Agaricomycotina</taxon>
        <taxon>Agaricomycetes</taxon>
        <taxon>Agaricomycetidae</taxon>
        <taxon>Boletales</taxon>
        <taxon>Coniophorineae</taxon>
        <taxon>Serpulaceae</taxon>
        <taxon>Serpula</taxon>
    </lineage>
</organism>
<evidence type="ECO:0000313" key="1">
    <source>
        <dbReference type="EMBL" id="EGN91957.1"/>
    </source>
</evidence>
<keyword evidence="2" id="KW-1185">Reference proteome</keyword>
<accession>F8QIA4</accession>
<dbReference type="OMA" id="NNIFHAR"/>
<reference evidence="2" key="1">
    <citation type="journal article" date="2011" name="Science">
        <title>The plant cell wall-decomposing machinery underlies the functional diversity of forest fungi.</title>
        <authorList>
            <person name="Eastwood D.C."/>
            <person name="Floudas D."/>
            <person name="Binder M."/>
            <person name="Majcherczyk A."/>
            <person name="Schneider P."/>
            <person name="Aerts A."/>
            <person name="Asiegbu F.O."/>
            <person name="Baker S.E."/>
            <person name="Barry K."/>
            <person name="Bendiksby M."/>
            <person name="Blumentritt M."/>
            <person name="Coutinho P.M."/>
            <person name="Cullen D."/>
            <person name="de Vries R.P."/>
            <person name="Gathman A."/>
            <person name="Goodell B."/>
            <person name="Henrissat B."/>
            <person name="Ihrmark K."/>
            <person name="Kauserud H."/>
            <person name="Kohler A."/>
            <person name="LaButti K."/>
            <person name="Lapidus A."/>
            <person name="Lavin J.L."/>
            <person name="Lee Y.-H."/>
            <person name="Lindquist E."/>
            <person name="Lilly W."/>
            <person name="Lucas S."/>
            <person name="Morin E."/>
            <person name="Murat C."/>
            <person name="Oguiza J.A."/>
            <person name="Park J."/>
            <person name="Pisabarro A.G."/>
            <person name="Riley R."/>
            <person name="Rosling A."/>
            <person name="Salamov A."/>
            <person name="Schmidt O."/>
            <person name="Schmutz J."/>
            <person name="Skrede I."/>
            <person name="Stenlid J."/>
            <person name="Wiebenga A."/>
            <person name="Xie X."/>
            <person name="Kuees U."/>
            <person name="Hibbett D.S."/>
            <person name="Hoffmeister D."/>
            <person name="Hoegberg N."/>
            <person name="Martin F."/>
            <person name="Grigoriev I.V."/>
            <person name="Watkinson S.C."/>
        </authorList>
    </citation>
    <scope>NUCLEOTIDE SEQUENCE [LARGE SCALE GENOMIC DNA]</scope>
    <source>
        <strain evidence="2">strain S7.3</strain>
    </source>
</reference>
<dbReference type="Proteomes" id="UP000008063">
    <property type="component" value="Unassembled WGS sequence"/>
</dbReference>
<evidence type="ECO:0008006" key="3">
    <source>
        <dbReference type="Google" id="ProtNLM"/>
    </source>
</evidence>
<dbReference type="STRING" id="936435.F8QIA4"/>
<name>F8QIA4_SERL3</name>
<dbReference type="EMBL" id="GL945522">
    <property type="protein sequence ID" value="EGN91957.1"/>
    <property type="molecule type" value="Genomic_DNA"/>
</dbReference>
<sequence length="88" mass="9810">MTDISGSAPEGLTPVYTDNQGTIALTKNNIFHARTKHIEICHHYIHDTVEKGQTIVLYCPTDEMPANLMTKVLPRVKLSKFTGMLGVR</sequence>